<feature type="domain" description="HTH gntR-type" evidence="5">
    <location>
        <begin position="26"/>
        <end position="92"/>
    </location>
</feature>
<dbReference type="EMBL" id="BAAANY010000015">
    <property type="protein sequence ID" value="GAA1688084.1"/>
    <property type="molecule type" value="Genomic_DNA"/>
</dbReference>
<dbReference type="InterPro" id="IPR011663">
    <property type="entry name" value="UTRA"/>
</dbReference>
<dbReference type="SMART" id="SM00345">
    <property type="entry name" value="HTH_GNTR"/>
    <property type="match status" value="1"/>
</dbReference>
<evidence type="ECO:0000256" key="1">
    <source>
        <dbReference type="ARBA" id="ARBA00023015"/>
    </source>
</evidence>
<dbReference type="SUPFAM" id="SSF64288">
    <property type="entry name" value="Chorismate lyase-like"/>
    <property type="match status" value="1"/>
</dbReference>
<organism evidence="6 7">
    <name type="scientific">Fodinicola feengrottensis</name>
    <dbReference type="NCBI Taxonomy" id="435914"/>
    <lineage>
        <taxon>Bacteria</taxon>
        <taxon>Bacillati</taxon>
        <taxon>Actinomycetota</taxon>
        <taxon>Actinomycetes</taxon>
        <taxon>Mycobacteriales</taxon>
        <taxon>Fodinicola</taxon>
    </lineage>
</organism>
<dbReference type="PRINTS" id="PR00035">
    <property type="entry name" value="HTHGNTR"/>
</dbReference>
<dbReference type="PROSITE" id="PS50949">
    <property type="entry name" value="HTH_GNTR"/>
    <property type="match status" value="1"/>
</dbReference>
<accession>A0ABN2HHQ7</accession>
<evidence type="ECO:0000313" key="6">
    <source>
        <dbReference type="EMBL" id="GAA1688084.1"/>
    </source>
</evidence>
<keyword evidence="2" id="KW-0238">DNA-binding</keyword>
<comment type="caution">
    <text evidence="6">The sequence shown here is derived from an EMBL/GenBank/DDBJ whole genome shotgun (WGS) entry which is preliminary data.</text>
</comment>
<keyword evidence="3" id="KW-0804">Transcription</keyword>
<gene>
    <name evidence="6" type="ORF">GCM10009765_41950</name>
</gene>
<dbReference type="PANTHER" id="PTHR44846">
    <property type="entry name" value="MANNOSYL-D-GLYCERATE TRANSPORT/METABOLISM SYSTEM REPRESSOR MNGR-RELATED"/>
    <property type="match status" value="1"/>
</dbReference>
<dbReference type="InterPro" id="IPR036388">
    <property type="entry name" value="WH-like_DNA-bd_sf"/>
</dbReference>
<dbReference type="InterPro" id="IPR050679">
    <property type="entry name" value="Bact_HTH_transcr_reg"/>
</dbReference>
<dbReference type="Pfam" id="PF00392">
    <property type="entry name" value="GntR"/>
    <property type="match status" value="1"/>
</dbReference>
<dbReference type="InterPro" id="IPR028978">
    <property type="entry name" value="Chorismate_lyase_/UTRA_dom_sf"/>
</dbReference>
<keyword evidence="7" id="KW-1185">Reference proteome</keyword>
<dbReference type="CDD" id="cd07377">
    <property type="entry name" value="WHTH_GntR"/>
    <property type="match status" value="1"/>
</dbReference>
<dbReference type="Proteomes" id="UP001500618">
    <property type="component" value="Unassembled WGS sequence"/>
</dbReference>
<proteinExistence type="predicted"/>
<evidence type="ECO:0000259" key="5">
    <source>
        <dbReference type="PROSITE" id="PS50949"/>
    </source>
</evidence>
<dbReference type="Pfam" id="PF07702">
    <property type="entry name" value="UTRA"/>
    <property type="match status" value="1"/>
</dbReference>
<dbReference type="SMART" id="SM00866">
    <property type="entry name" value="UTRA"/>
    <property type="match status" value="1"/>
</dbReference>
<evidence type="ECO:0000256" key="4">
    <source>
        <dbReference type="SAM" id="MobiDB-lite"/>
    </source>
</evidence>
<sequence>MPSDIPWRGRTGLPPVNNGVPEHGRVPKYFAVARQVSAMLADLRPGDPVPTERELVEQLGCARETLRRALDELVLAGRLHRTRGRGTTVAEPKLILPLVLRSYTESLADAGMSPQRRPVRGEVIAAGPVLAGKLGIANGDKVVHLERLLIAENEPIGLESTYVSLARFPTILEDFDPTTSLYRTYVTAYGIRLTTGQEIIETVLASPREAQLLGTNPALPMLLMHRDTWDEAGEPVEHVRALWRGDRYAVTTALRG</sequence>
<dbReference type="InterPro" id="IPR000524">
    <property type="entry name" value="Tscrpt_reg_HTH_GntR"/>
</dbReference>
<dbReference type="InterPro" id="IPR036390">
    <property type="entry name" value="WH_DNA-bd_sf"/>
</dbReference>
<evidence type="ECO:0000313" key="7">
    <source>
        <dbReference type="Proteomes" id="UP001500618"/>
    </source>
</evidence>
<feature type="region of interest" description="Disordered" evidence="4">
    <location>
        <begin position="1"/>
        <end position="20"/>
    </location>
</feature>
<evidence type="ECO:0000256" key="3">
    <source>
        <dbReference type="ARBA" id="ARBA00023163"/>
    </source>
</evidence>
<evidence type="ECO:0000256" key="2">
    <source>
        <dbReference type="ARBA" id="ARBA00023125"/>
    </source>
</evidence>
<dbReference type="SUPFAM" id="SSF46785">
    <property type="entry name" value="Winged helix' DNA-binding domain"/>
    <property type="match status" value="1"/>
</dbReference>
<reference evidence="6 7" key="1">
    <citation type="journal article" date="2019" name="Int. J. Syst. Evol. Microbiol.">
        <title>The Global Catalogue of Microorganisms (GCM) 10K type strain sequencing project: providing services to taxonomists for standard genome sequencing and annotation.</title>
        <authorList>
            <consortium name="The Broad Institute Genomics Platform"/>
            <consortium name="The Broad Institute Genome Sequencing Center for Infectious Disease"/>
            <person name="Wu L."/>
            <person name="Ma J."/>
        </authorList>
    </citation>
    <scope>NUCLEOTIDE SEQUENCE [LARGE SCALE GENOMIC DNA]</scope>
    <source>
        <strain evidence="6 7">JCM 14718</strain>
    </source>
</reference>
<name>A0ABN2HHQ7_9ACTN</name>
<protein>
    <submittedName>
        <fullName evidence="6">GntR family transcriptional regulator</fullName>
    </submittedName>
</protein>
<keyword evidence="1" id="KW-0805">Transcription regulation</keyword>
<dbReference type="PANTHER" id="PTHR44846:SF1">
    <property type="entry name" value="MANNOSYL-D-GLYCERATE TRANSPORT_METABOLISM SYSTEM REPRESSOR MNGR-RELATED"/>
    <property type="match status" value="1"/>
</dbReference>
<dbReference type="Gene3D" id="1.10.10.10">
    <property type="entry name" value="Winged helix-like DNA-binding domain superfamily/Winged helix DNA-binding domain"/>
    <property type="match status" value="1"/>
</dbReference>
<dbReference type="Gene3D" id="3.40.1410.10">
    <property type="entry name" value="Chorismate lyase-like"/>
    <property type="match status" value="1"/>
</dbReference>